<organism evidence="8 9">
    <name type="scientific">Lodderomyces beijingensis</name>
    <dbReference type="NCBI Taxonomy" id="1775926"/>
    <lineage>
        <taxon>Eukaryota</taxon>
        <taxon>Fungi</taxon>
        <taxon>Dikarya</taxon>
        <taxon>Ascomycota</taxon>
        <taxon>Saccharomycotina</taxon>
        <taxon>Pichiomycetes</taxon>
        <taxon>Debaryomycetaceae</taxon>
        <taxon>Candida/Lodderomyces clade</taxon>
        <taxon>Lodderomyces</taxon>
    </lineage>
</organism>
<dbReference type="Proteomes" id="UP001497383">
    <property type="component" value="Chromosome 1"/>
</dbReference>
<evidence type="ECO:0000256" key="3">
    <source>
        <dbReference type="ARBA" id="ARBA00022989"/>
    </source>
</evidence>
<feature type="transmembrane region" description="Helical" evidence="6">
    <location>
        <begin position="50"/>
        <end position="75"/>
    </location>
</feature>
<gene>
    <name evidence="8" type="ORF">LODBEIA_P10160</name>
</gene>
<name>A0ABP0ZF62_9ASCO</name>
<dbReference type="GeneID" id="92206212"/>
<evidence type="ECO:0000256" key="5">
    <source>
        <dbReference type="SAM" id="MobiDB-lite"/>
    </source>
</evidence>
<feature type="domain" description="Fatty acid hydroxylase" evidence="7">
    <location>
        <begin position="144"/>
        <end position="281"/>
    </location>
</feature>
<reference evidence="8 9" key="1">
    <citation type="submission" date="2024-03" db="EMBL/GenBank/DDBJ databases">
        <authorList>
            <person name="Brejova B."/>
        </authorList>
    </citation>
    <scope>NUCLEOTIDE SEQUENCE [LARGE SCALE GENOMIC DNA]</scope>
    <source>
        <strain evidence="8 9">CBS 14171</strain>
    </source>
</reference>
<evidence type="ECO:0000256" key="1">
    <source>
        <dbReference type="ARBA" id="ARBA00004370"/>
    </source>
</evidence>
<proteinExistence type="predicted"/>
<evidence type="ECO:0000256" key="2">
    <source>
        <dbReference type="ARBA" id="ARBA00022692"/>
    </source>
</evidence>
<dbReference type="PANTHER" id="PTHR11863">
    <property type="entry name" value="STEROL DESATURASE"/>
    <property type="match status" value="1"/>
</dbReference>
<evidence type="ECO:0000259" key="7">
    <source>
        <dbReference type="Pfam" id="PF04116"/>
    </source>
</evidence>
<keyword evidence="3 6" id="KW-1133">Transmembrane helix</keyword>
<dbReference type="RefSeq" id="XP_066827954.1">
    <property type="nucleotide sequence ID" value="XM_066970858.1"/>
</dbReference>
<keyword evidence="4 6" id="KW-0472">Membrane</keyword>
<keyword evidence="9" id="KW-1185">Reference proteome</keyword>
<evidence type="ECO:0000256" key="4">
    <source>
        <dbReference type="ARBA" id="ARBA00023136"/>
    </source>
</evidence>
<dbReference type="InterPro" id="IPR050307">
    <property type="entry name" value="Sterol_Desaturase_Related"/>
</dbReference>
<comment type="subcellular location">
    <subcellularLocation>
        <location evidence="1">Membrane</location>
    </subcellularLocation>
</comment>
<keyword evidence="2 6" id="KW-0812">Transmembrane</keyword>
<evidence type="ECO:0000313" key="8">
    <source>
        <dbReference type="EMBL" id="CAK9436458.1"/>
    </source>
</evidence>
<feature type="region of interest" description="Disordered" evidence="5">
    <location>
        <begin position="285"/>
        <end position="310"/>
    </location>
</feature>
<dbReference type="EMBL" id="OZ022405">
    <property type="protein sequence ID" value="CAK9436458.1"/>
    <property type="molecule type" value="Genomic_DNA"/>
</dbReference>
<evidence type="ECO:0000313" key="9">
    <source>
        <dbReference type="Proteomes" id="UP001497383"/>
    </source>
</evidence>
<sequence length="310" mass="36500">MGVSSVYHDYSSFHNGTTFASAFDNFNQLPELNFVEKVWGSYYYYMGNDLFATGLLFFLTHELFYFGRCLPWVIIDRIPYFRKWKIQDEKLPSDKEQWECLKSVLTSHFLVEAFPIWFFHPLCQKIGISFQVPFPKITEMLFQWALFFVLEDAWHYWLHRGLHYGVFYKYIHKQHHRYAAPFGLTAEYAHPIEVALLGMGTVGIPIVWCIFTGNLHLFTVSIWIILRLFQAVDAHSGYEFPWSLHNFLPFWAGADHHDEHHHHFVGSYASSFRWWDYFLDTEAGPKGKARREGKSLASGSKAQKLEKKTV</sequence>
<protein>
    <recommendedName>
        <fullName evidence="7">Fatty acid hydroxylase domain-containing protein</fullName>
    </recommendedName>
</protein>
<dbReference type="Pfam" id="PF04116">
    <property type="entry name" value="FA_hydroxylase"/>
    <property type="match status" value="1"/>
</dbReference>
<dbReference type="InterPro" id="IPR006694">
    <property type="entry name" value="Fatty_acid_hydroxylase"/>
</dbReference>
<evidence type="ECO:0000256" key="6">
    <source>
        <dbReference type="SAM" id="Phobius"/>
    </source>
</evidence>
<accession>A0ABP0ZF62</accession>
<feature type="transmembrane region" description="Helical" evidence="6">
    <location>
        <begin position="205"/>
        <end position="226"/>
    </location>
</feature>